<reference evidence="2" key="2">
    <citation type="submission" date="2020-08" db="EMBL/GenBank/DDBJ databases">
        <title>Plant Genome Project.</title>
        <authorList>
            <person name="Zhang R.-G."/>
        </authorList>
    </citation>
    <scope>NUCLEOTIDE SEQUENCE</scope>
    <source>
        <strain evidence="2">Huo1</strain>
        <tissue evidence="2">Leaf</tissue>
    </source>
</reference>
<evidence type="ECO:0000256" key="1">
    <source>
        <dbReference type="SAM" id="MobiDB-lite"/>
    </source>
</evidence>
<gene>
    <name evidence="2" type="ORF">SASPL_118022</name>
</gene>
<organism evidence="2">
    <name type="scientific">Salvia splendens</name>
    <name type="common">Scarlet sage</name>
    <dbReference type="NCBI Taxonomy" id="180675"/>
    <lineage>
        <taxon>Eukaryota</taxon>
        <taxon>Viridiplantae</taxon>
        <taxon>Streptophyta</taxon>
        <taxon>Embryophyta</taxon>
        <taxon>Tracheophyta</taxon>
        <taxon>Spermatophyta</taxon>
        <taxon>Magnoliopsida</taxon>
        <taxon>eudicotyledons</taxon>
        <taxon>Gunneridae</taxon>
        <taxon>Pentapetalae</taxon>
        <taxon>asterids</taxon>
        <taxon>lamiids</taxon>
        <taxon>Lamiales</taxon>
        <taxon>Lamiaceae</taxon>
        <taxon>Nepetoideae</taxon>
        <taxon>Mentheae</taxon>
        <taxon>Salviinae</taxon>
        <taxon>Salvia</taxon>
        <taxon>Salvia subgen. Calosphace</taxon>
        <taxon>core Calosphace</taxon>
    </lineage>
</organism>
<sequence>MERPPLSPHFCFCNFQHRRRCSEHGDAPPPPCAATAAAAISRSPSRSGQPPPRRTLSPRAAPATVAFPFVRVAAAAVHAQAAALASPLHPYYTTGSLPNTATATDSPLRQHHNHHLLSPDMVPSMCVPIFHI</sequence>
<reference evidence="2" key="1">
    <citation type="submission" date="2018-01" db="EMBL/GenBank/DDBJ databases">
        <authorList>
            <person name="Mao J.F."/>
        </authorList>
    </citation>
    <scope>NUCLEOTIDE SEQUENCE</scope>
    <source>
        <strain evidence="2">Huo1</strain>
        <tissue evidence="2">Leaf</tissue>
    </source>
</reference>
<name>A0A8X8ZZI0_SALSN</name>
<accession>A0A8X8ZZI0</accession>
<dbReference type="AlphaFoldDB" id="A0A8X8ZZI0"/>
<evidence type="ECO:0000313" key="3">
    <source>
        <dbReference type="Proteomes" id="UP000298416"/>
    </source>
</evidence>
<evidence type="ECO:0000313" key="2">
    <source>
        <dbReference type="EMBL" id="KAG6421469.1"/>
    </source>
</evidence>
<keyword evidence="3" id="KW-1185">Reference proteome</keyword>
<protein>
    <submittedName>
        <fullName evidence="2">Uncharacterized protein</fullName>
    </submittedName>
</protein>
<feature type="region of interest" description="Disordered" evidence="1">
    <location>
        <begin position="23"/>
        <end position="59"/>
    </location>
</feature>
<proteinExistence type="predicted"/>
<dbReference type="EMBL" id="PNBA02000006">
    <property type="protein sequence ID" value="KAG6421469.1"/>
    <property type="molecule type" value="Genomic_DNA"/>
</dbReference>
<dbReference type="Proteomes" id="UP000298416">
    <property type="component" value="Unassembled WGS sequence"/>
</dbReference>
<comment type="caution">
    <text evidence="2">The sequence shown here is derived from an EMBL/GenBank/DDBJ whole genome shotgun (WGS) entry which is preliminary data.</text>
</comment>
<feature type="compositionally biased region" description="Low complexity" evidence="1">
    <location>
        <begin position="33"/>
        <end position="48"/>
    </location>
</feature>